<dbReference type="Proteomes" id="UP000305511">
    <property type="component" value="Unassembled WGS sequence"/>
</dbReference>
<keyword evidence="1" id="KW-0808">Transferase</keyword>
<dbReference type="EMBL" id="SIYF01000212">
    <property type="protein sequence ID" value="TKK85305.1"/>
    <property type="molecule type" value="Genomic_DNA"/>
</dbReference>
<keyword evidence="1" id="KW-0489">Methyltransferase</keyword>
<accession>A0A4U3M8K1</accession>
<dbReference type="GO" id="GO:0008168">
    <property type="term" value="F:methyltransferase activity"/>
    <property type="evidence" value="ECO:0007669"/>
    <property type="project" value="UniProtKB-KW"/>
</dbReference>
<evidence type="ECO:0000313" key="2">
    <source>
        <dbReference type="Proteomes" id="UP000305511"/>
    </source>
</evidence>
<feature type="non-terminal residue" evidence="1">
    <location>
        <position position="1"/>
    </location>
</feature>
<gene>
    <name evidence="1" type="ORF">EY666_09375</name>
</gene>
<reference evidence="1 2" key="1">
    <citation type="submission" date="2019-02" db="EMBL/GenBank/DDBJ databases">
        <title>Bacteria dissemination in different level of health care in South Africa: the effectiveness of infections prevention and control.</title>
        <authorList>
            <person name="Shobo C."/>
            <person name="Amoako D.G."/>
            <person name="Allam M."/>
            <person name="Ismail A."/>
            <person name="Bester L.A."/>
            <person name="Essack S.Y."/>
        </authorList>
    </citation>
    <scope>NUCLEOTIDE SEQUENCE [LARGE SCALE GENOMIC DNA]</scope>
    <source>
        <strain evidence="1 2">2SIL2</strain>
    </source>
</reference>
<comment type="caution">
    <text evidence="1">The sequence shown here is derived from an EMBL/GenBank/DDBJ whole genome shotgun (WGS) entry which is preliminary data.</text>
</comment>
<name>A0A4U3M8K1_ENTFL</name>
<proteinExistence type="predicted"/>
<organism evidence="1 2">
    <name type="scientific">Enterococcus faecalis</name>
    <name type="common">Streptococcus faecalis</name>
    <dbReference type="NCBI Taxonomy" id="1351"/>
    <lineage>
        <taxon>Bacteria</taxon>
        <taxon>Bacillati</taxon>
        <taxon>Bacillota</taxon>
        <taxon>Bacilli</taxon>
        <taxon>Lactobacillales</taxon>
        <taxon>Enterococcaceae</taxon>
        <taxon>Enterococcus</taxon>
    </lineage>
</organism>
<dbReference type="GO" id="GO:0032259">
    <property type="term" value="P:methylation"/>
    <property type="evidence" value="ECO:0007669"/>
    <property type="project" value="UniProtKB-KW"/>
</dbReference>
<evidence type="ECO:0000313" key="1">
    <source>
        <dbReference type="EMBL" id="TKK85305.1"/>
    </source>
</evidence>
<protein>
    <submittedName>
        <fullName evidence="1">tRNA (Adenine(22)-N(1))-methyltransferase TrmK</fullName>
    </submittedName>
</protein>
<sequence length="30" mass="3422">KASGEHIEKQVKLQQDQQLIEEVLANGCER</sequence>
<dbReference type="AlphaFoldDB" id="A0A4U3M8K1"/>